<dbReference type="EMBL" id="JAICCE010000022">
    <property type="protein sequence ID" value="KAG9261912.1"/>
    <property type="molecule type" value="Genomic_DNA"/>
</dbReference>
<accession>A0A8T2KW28</accession>
<gene>
    <name evidence="2" type="ORF">AMEX_G25526</name>
</gene>
<dbReference type="Proteomes" id="UP000752171">
    <property type="component" value="Unassembled WGS sequence"/>
</dbReference>
<proteinExistence type="predicted"/>
<protein>
    <submittedName>
        <fullName evidence="2">Uncharacterized protein</fullName>
    </submittedName>
</protein>
<name>A0A8T2KW28_ASTMX</name>
<evidence type="ECO:0000313" key="3">
    <source>
        <dbReference type="Proteomes" id="UP000752171"/>
    </source>
</evidence>
<sequence>MERCWRQLPNYRSPLLLVGEADPLQRQKFQDTNPECEPVPAPQDEDDLKDAVEVQVLGKTGRTARAKRETFKTSPKPKRGWLQHLFCCFPIRRRRKREIAAKSKKESMDRIEQTLHTNIHVYPHACIHSPYSLSSTI</sequence>
<evidence type="ECO:0000256" key="1">
    <source>
        <dbReference type="SAM" id="MobiDB-lite"/>
    </source>
</evidence>
<comment type="caution">
    <text evidence="2">The sequence shown here is derived from an EMBL/GenBank/DDBJ whole genome shotgun (WGS) entry which is preliminary data.</text>
</comment>
<evidence type="ECO:0000313" key="2">
    <source>
        <dbReference type="EMBL" id="KAG9261912.1"/>
    </source>
</evidence>
<organism evidence="2 3">
    <name type="scientific">Astyanax mexicanus</name>
    <name type="common">Blind cave fish</name>
    <name type="synonym">Astyanax fasciatus mexicanus</name>
    <dbReference type="NCBI Taxonomy" id="7994"/>
    <lineage>
        <taxon>Eukaryota</taxon>
        <taxon>Metazoa</taxon>
        <taxon>Chordata</taxon>
        <taxon>Craniata</taxon>
        <taxon>Vertebrata</taxon>
        <taxon>Euteleostomi</taxon>
        <taxon>Actinopterygii</taxon>
        <taxon>Neopterygii</taxon>
        <taxon>Teleostei</taxon>
        <taxon>Ostariophysi</taxon>
        <taxon>Characiformes</taxon>
        <taxon>Characoidei</taxon>
        <taxon>Acestrorhamphidae</taxon>
        <taxon>Acestrorhamphinae</taxon>
        <taxon>Astyanax</taxon>
    </lineage>
</organism>
<dbReference type="AlphaFoldDB" id="A0A8T2KW28"/>
<feature type="region of interest" description="Disordered" evidence="1">
    <location>
        <begin position="30"/>
        <end position="49"/>
    </location>
</feature>
<reference evidence="2 3" key="1">
    <citation type="submission" date="2021-07" db="EMBL/GenBank/DDBJ databases">
        <authorList>
            <person name="Imarazene B."/>
            <person name="Zahm M."/>
            <person name="Klopp C."/>
            <person name="Cabau C."/>
            <person name="Beille S."/>
            <person name="Jouanno E."/>
            <person name="Castinel A."/>
            <person name="Lluch J."/>
            <person name="Gil L."/>
            <person name="Kuchtly C."/>
            <person name="Lopez Roques C."/>
            <person name="Donnadieu C."/>
            <person name="Parrinello H."/>
            <person name="Journot L."/>
            <person name="Du K."/>
            <person name="Schartl M."/>
            <person name="Retaux S."/>
            <person name="Guiguen Y."/>
        </authorList>
    </citation>
    <scope>NUCLEOTIDE SEQUENCE [LARGE SCALE GENOMIC DNA]</scope>
    <source>
        <strain evidence="2">Pach_M1</strain>
        <tissue evidence="2">Testis</tissue>
    </source>
</reference>